<organism evidence="3 4">
    <name type="scientific">Nocardioides islandensis</name>
    <dbReference type="NCBI Taxonomy" id="433663"/>
    <lineage>
        <taxon>Bacteria</taxon>
        <taxon>Bacillati</taxon>
        <taxon>Actinomycetota</taxon>
        <taxon>Actinomycetes</taxon>
        <taxon>Propionibacteriales</taxon>
        <taxon>Nocardioidaceae</taxon>
        <taxon>Nocardioides</taxon>
    </lineage>
</organism>
<keyword evidence="2" id="KW-0472">Membrane</keyword>
<dbReference type="SUPFAM" id="SSF101898">
    <property type="entry name" value="NHL repeat"/>
    <property type="match status" value="1"/>
</dbReference>
<gene>
    <name evidence="3" type="ORF">ISU07_10825</name>
</gene>
<reference evidence="3" key="1">
    <citation type="submission" date="2020-11" db="EMBL/GenBank/DDBJ databases">
        <title>Nocardioides sp. nov., isolated from Soil of Cynanchum wilfordii Hemsley rhizosphere.</title>
        <authorList>
            <person name="Lee J.-S."/>
            <person name="Suh M.K."/>
            <person name="Kim J.-S."/>
        </authorList>
    </citation>
    <scope>NUCLEOTIDE SEQUENCE</scope>
    <source>
        <strain evidence="3">KCTC 19275</strain>
    </source>
</reference>
<evidence type="ECO:0008006" key="5">
    <source>
        <dbReference type="Google" id="ProtNLM"/>
    </source>
</evidence>
<sequence>MRERYLLGLTAVPFVVAAVLPGALLGGDEVSRFQDPDIIESSALAVVDGNLVTTNDSGDTGRVFTVDPSTGETTKVTQWSDDPTDVEALAPAGDGLVWVGDIGDNTARREAVSVTEVDVVGGRPPGPTYELVYPEGARDAESLLADPATGRLYVVSKGVFGGTVYAAPRRLSPDHANRLKEVGSVLAIATDAAFFPDGRHVIVRNYTEAAVYTWPDLVEVGTFGLPHQEQGEGIAVADDGTIYASSEGLRSPVLRISLPAQVRRAMAPPPTPTATPSSTTSPTPAPGNRVGKELPEETPGERSAWGWVLGGVLGLGIVLVLVRAMRPR</sequence>
<evidence type="ECO:0000256" key="1">
    <source>
        <dbReference type="SAM" id="MobiDB-lite"/>
    </source>
</evidence>
<dbReference type="EMBL" id="JADKPN010000005">
    <property type="protein sequence ID" value="MBF4763621.1"/>
    <property type="molecule type" value="Genomic_DNA"/>
</dbReference>
<accession>A0A930VDJ3</accession>
<dbReference type="Gene3D" id="2.120.10.30">
    <property type="entry name" value="TolB, C-terminal domain"/>
    <property type="match status" value="1"/>
</dbReference>
<feature type="region of interest" description="Disordered" evidence="1">
    <location>
        <begin position="265"/>
        <end position="301"/>
    </location>
</feature>
<comment type="caution">
    <text evidence="3">The sequence shown here is derived from an EMBL/GenBank/DDBJ whole genome shotgun (WGS) entry which is preliminary data.</text>
</comment>
<feature type="transmembrane region" description="Helical" evidence="2">
    <location>
        <begin position="304"/>
        <end position="322"/>
    </location>
</feature>
<dbReference type="AlphaFoldDB" id="A0A930VDJ3"/>
<evidence type="ECO:0000313" key="4">
    <source>
        <dbReference type="Proteomes" id="UP000640489"/>
    </source>
</evidence>
<keyword evidence="2" id="KW-0812">Transmembrane</keyword>
<evidence type="ECO:0000313" key="3">
    <source>
        <dbReference type="EMBL" id="MBF4763621.1"/>
    </source>
</evidence>
<dbReference type="InterPro" id="IPR011042">
    <property type="entry name" value="6-blade_b-propeller_TolB-like"/>
</dbReference>
<keyword evidence="2" id="KW-1133">Transmembrane helix</keyword>
<dbReference type="RefSeq" id="WP_194706799.1">
    <property type="nucleotide sequence ID" value="NZ_JADKPN010000005.1"/>
</dbReference>
<dbReference type="Proteomes" id="UP000640489">
    <property type="component" value="Unassembled WGS sequence"/>
</dbReference>
<protein>
    <recommendedName>
        <fullName evidence="5">WD40 repeat domain-containing protein</fullName>
    </recommendedName>
</protein>
<name>A0A930VDJ3_9ACTN</name>
<keyword evidence="4" id="KW-1185">Reference proteome</keyword>
<proteinExistence type="predicted"/>
<evidence type="ECO:0000256" key="2">
    <source>
        <dbReference type="SAM" id="Phobius"/>
    </source>
</evidence>